<comment type="caution">
    <text evidence="1">The sequence shown here is derived from an EMBL/GenBank/DDBJ whole genome shotgun (WGS) entry which is preliminary data.</text>
</comment>
<dbReference type="Proteomes" id="UP000011747">
    <property type="component" value="Unassembled WGS sequence"/>
</dbReference>
<dbReference type="RefSeq" id="WP_003354189.1">
    <property type="nucleotide sequence ID" value="NZ_JH414754.1"/>
</dbReference>
<dbReference type="SUPFAM" id="SSF46785">
    <property type="entry name" value="Winged helix' DNA-binding domain"/>
    <property type="match status" value="1"/>
</dbReference>
<dbReference type="GO" id="GO:0003700">
    <property type="term" value="F:DNA-binding transcription factor activity"/>
    <property type="evidence" value="ECO:0007669"/>
    <property type="project" value="TreeGrafter"/>
</dbReference>
<sequence length="145" mass="16285">MKRISSRFSVAVHILLLVHRFPMLTSEEIAGSVNTNPAFIRKIQSKLKKAGLIDVRPGVGGTYLLKDVDDITLLDVYHAVEVVEQNELFHFHEHPNPNCEVGAHVESVFRSHVRKAQLAMEKELARTTLKELTEELGKKISADSC</sequence>
<protein>
    <submittedName>
        <fullName evidence="1">Rrf2 family protein</fullName>
    </submittedName>
</protein>
<dbReference type="Gene3D" id="1.10.10.10">
    <property type="entry name" value="Winged helix-like DNA-binding domain superfamily/Winged helix DNA-binding domain"/>
    <property type="match status" value="1"/>
</dbReference>
<dbReference type="HOGENOM" id="CLU_107144_4_2_9"/>
<dbReference type="InterPro" id="IPR036390">
    <property type="entry name" value="WH_DNA-bd_sf"/>
</dbReference>
<dbReference type="InterPro" id="IPR000944">
    <property type="entry name" value="Tscrpt_reg_Rrf2"/>
</dbReference>
<dbReference type="PANTHER" id="PTHR33221">
    <property type="entry name" value="WINGED HELIX-TURN-HELIX TRANSCRIPTIONAL REGULATOR, RRF2 FAMILY"/>
    <property type="match status" value="1"/>
</dbReference>
<accession>G9QLE5</accession>
<evidence type="ECO:0000313" key="2">
    <source>
        <dbReference type="Proteomes" id="UP000011747"/>
    </source>
</evidence>
<dbReference type="InterPro" id="IPR036388">
    <property type="entry name" value="WH-like_DNA-bd_sf"/>
</dbReference>
<keyword evidence="2" id="KW-1185">Reference proteome</keyword>
<reference evidence="1 2" key="1">
    <citation type="submission" date="2011-09" db="EMBL/GenBank/DDBJ databases">
        <title>The Genome Sequence of Bacillus smithii 7_3_47FAA.</title>
        <authorList>
            <consortium name="The Broad Institute Genome Sequencing Platform"/>
            <person name="Earl A."/>
            <person name="Ward D."/>
            <person name="Feldgarden M."/>
            <person name="Gevers D."/>
            <person name="Daigneault M."/>
            <person name="Strauss J."/>
            <person name="Allen-Vercoe E."/>
            <person name="Young S.K."/>
            <person name="Zeng Q."/>
            <person name="Gargeya S."/>
            <person name="Fitzgerald M."/>
            <person name="Haas B."/>
            <person name="Abouelleil A."/>
            <person name="Alvarado L."/>
            <person name="Arachchi H.M."/>
            <person name="Berlin A."/>
            <person name="Brown A."/>
            <person name="Chapman S.B."/>
            <person name="Chen Z."/>
            <person name="Dunbar C."/>
            <person name="Freedman E."/>
            <person name="Gearin G."/>
            <person name="Goldberg J."/>
            <person name="Griggs A."/>
            <person name="Gujja S."/>
            <person name="Heiman D."/>
            <person name="Howarth C."/>
            <person name="Larson L."/>
            <person name="Lui A."/>
            <person name="MacDonald P.J.P."/>
            <person name="Montmayeur A."/>
            <person name="Murphy C."/>
            <person name="Neiman D."/>
            <person name="Pearson M."/>
            <person name="Priest M."/>
            <person name="Roberts A."/>
            <person name="Saif S."/>
            <person name="Shea T."/>
            <person name="Shenoy N."/>
            <person name="Sisk P."/>
            <person name="Stolte C."/>
            <person name="Sykes S."/>
            <person name="Wortman J."/>
            <person name="Nusbaum C."/>
            <person name="Birren B."/>
        </authorList>
    </citation>
    <scope>NUCLEOTIDE SEQUENCE [LARGE SCALE GENOMIC DNA]</scope>
    <source>
        <strain evidence="1 2">7_3_47FAA</strain>
    </source>
</reference>
<dbReference type="Pfam" id="PF02082">
    <property type="entry name" value="Rrf2"/>
    <property type="match status" value="1"/>
</dbReference>
<dbReference type="AlphaFoldDB" id="G9QLE5"/>
<dbReference type="PANTHER" id="PTHR33221:SF15">
    <property type="entry name" value="HTH-TYPE TRANSCRIPTIONAL REGULATOR YWGB-RELATED"/>
    <property type="match status" value="1"/>
</dbReference>
<dbReference type="GO" id="GO:0005829">
    <property type="term" value="C:cytosol"/>
    <property type="evidence" value="ECO:0007669"/>
    <property type="project" value="TreeGrafter"/>
</dbReference>
<name>G9QLE5_9BACI</name>
<dbReference type="PROSITE" id="PS51197">
    <property type="entry name" value="HTH_RRF2_2"/>
    <property type="match status" value="1"/>
</dbReference>
<evidence type="ECO:0000313" key="1">
    <source>
        <dbReference type="EMBL" id="EHL78005.1"/>
    </source>
</evidence>
<organism evidence="1 2">
    <name type="scientific">Bacillus smithii 7_3_47FAA</name>
    <dbReference type="NCBI Taxonomy" id="665952"/>
    <lineage>
        <taxon>Bacteria</taxon>
        <taxon>Bacillati</taxon>
        <taxon>Bacillota</taxon>
        <taxon>Bacilli</taxon>
        <taxon>Bacillales</taxon>
        <taxon>Bacillaceae</taxon>
        <taxon>Bacillus</taxon>
    </lineage>
</organism>
<gene>
    <name evidence="1" type="ORF">HMPREF1015_02600</name>
</gene>
<dbReference type="EMBL" id="ACWF01000099">
    <property type="protein sequence ID" value="EHL78005.1"/>
    <property type="molecule type" value="Genomic_DNA"/>
</dbReference>
<dbReference type="FunFam" id="1.10.10.10:FF:000138">
    <property type="entry name" value="Rrf2 family transcriptional regulator"/>
    <property type="match status" value="1"/>
</dbReference>
<proteinExistence type="predicted"/>
<dbReference type="PATRIC" id="fig|665952.3.peg.1871"/>